<evidence type="ECO:0008006" key="3">
    <source>
        <dbReference type="Google" id="ProtNLM"/>
    </source>
</evidence>
<dbReference type="Gene3D" id="3.20.20.520">
    <property type="entry name" value="Glycosyl hydrolase family 115"/>
    <property type="match status" value="1"/>
</dbReference>
<gene>
    <name evidence="1" type="ORF">LPAF129_10520</name>
</gene>
<keyword evidence="2" id="KW-1185">Reference proteome</keyword>
<dbReference type="Proteomes" id="UP001055149">
    <property type="component" value="Unassembled WGS sequence"/>
</dbReference>
<protein>
    <recommendedName>
        <fullName evidence="3">Glycosyl hydrolase family 115</fullName>
    </recommendedName>
</protein>
<dbReference type="Pfam" id="PF15979">
    <property type="entry name" value="Glyco_hydro_115"/>
    <property type="match status" value="1"/>
</dbReference>
<dbReference type="InterPro" id="IPR042301">
    <property type="entry name" value="GH115_sf"/>
</dbReference>
<organism evidence="1 2">
    <name type="scientific">Ligilactobacillus pabuli</name>
    <dbReference type="NCBI Taxonomy" id="2886039"/>
    <lineage>
        <taxon>Bacteria</taxon>
        <taxon>Bacillati</taxon>
        <taxon>Bacillota</taxon>
        <taxon>Bacilli</taxon>
        <taxon>Lactobacillales</taxon>
        <taxon>Lactobacillaceae</taxon>
        <taxon>Ligilactobacillus</taxon>
    </lineage>
</organism>
<dbReference type="PANTHER" id="PTHR37842">
    <property type="match status" value="1"/>
</dbReference>
<proteinExistence type="predicted"/>
<sequence>MVENFLINVNTKVHTDFTNDVLRKAAEILQRDILKKVTGQGPDNGITLKLNNDDDGKDESFIVTLLDELHVEIQANSVLGLMYGALSVSREVLHIDNFWFWLDQQIGKVDSITWNDFKKVRMPEFHVKYRGWFINDEVLINDWKYNESNEYVWEMIFETLLRCGGNIVIPGTDTNAHTHRGLADKFGLMIAHHHAEPLGAEMFSRVYPELKASYLLHPDLFKKLWQDSIDEQKDMHVLWNLGFRGQGDRPFWADDDHEYTQQDKADVINSVLRIQYDMVKRVDPEAMCSMNIYGELPALYNEGLLDIPEDVVQIWADNGYGKMLSRRQGIEDPRTEVLQNGDSKLKQGIYYHVAFHDLQASNFLTLLQIDPHAVAEEIQKVRQATLDDLVMVNTGSIKPHIFYLRLLAESWRSDFEVKSSLDYINQYVETYYGSYQKEIAQVYHNYFEATFNYRSFVDQKAGDEFYMYVLRKFVTTWLANRDKMPEMEWVTDSTSLEDQARDIVNLLVNNVKPLEKLNLEADEVLAKLPEEDAKRFYNDIWNSCSIHGHSIKALKETFDAYDKCKTNDFLGAFLMIDDAKKELEKVIAAWNNNPAEKWRDFYDNDCYTNISLSVQTLATLQNVLRMVGDGPDEDQWEREYLMQASDAKVMLLSNLHKAYTDDEFSRKIRAKGFK</sequence>
<accession>A0ABQ5JH17</accession>
<evidence type="ECO:0000313" key="2">
    <source>
        <dbReference type="Proteomes" id="UP001055149"/>
    </source>
</evidence>
<dbReference type="InterPro" id="IPR031924">
    <property type="entry name" value="GH115"/>
</dbReference>
<dbReference type="RefSeq" id="WP_244055121.1">
    <property type="nucleotide sequence ID" value="NZ_BQXH01000008.1"/>
</dbReference>
<dbReference type="EMBL" id="BQXH01000008">
    <property type="protein sequence ID" value="GKS81366.1"/>
    <property type="molecule type" value="Genomic_DNA"/>
</dbReference>
<evidence type="ECO:0000313" key="1">
    <source>
        <dbReference type="EMBL" id="GKS81366.1"/>
    </source>
</evidence>
<comment type="caution">
    <text evidence="1">The sequence shown here is derived from an EMBL/GenBank/DDBJ whole genome shotgun (WGS) entry which is preliminary data.</text>
</comment>
<reference evidence="1" key="1">
    <citation type="journal article" date="2022" name="Int. J. Syst. Evol. Microbiol.">
        <title>A novel species of lactic acid bacteria, Ligilactobacillus pabuli sp. nov., isolated from alfalfa silage.</title>
        <authorList>
            <person name="Tohno M."/>
            <person name="Tanizawa Y."/>
            <person name="Sawada H."/>
            <person name="Sakamoto M."/>
            <person name="Ohkuma M."/>
            <person name="Kobayashi H."/>
        </authorList>
    </citation>
    <scope>NUCLEOTIDE SEQUENCE</scope>
    <source>
        <strain evidence="1">AF129</strain>
    </source>
</reference>
<name>A0ABQ5JH17_9LACO</name>
<dbReference type="PANTHER" id="PTHR37842:SF2">
    <property type="entry name" value="GYLCOSYL HYDROLASE 115 C-TERMINAL DOMAIN-CONTAINING PROTEIN"/>
    <property type="match status" value="1"/>
</dbReference>